<dbReference type="PANTHER" id="PTHR43818:SF11">
    <property type="entry name" value="BCDNA.GH03377"/>
    <property type="match status" value="1"/>
</dbReference>
<dbReference type="Proteomes" id="UP000292346">
    <property type="component" value="Unassembled WGS sequence"/>
</dbReference>
<dbReference type="GO" id="GO:0016491">
    <property type="term" value="F:oxidoreductase activity"/>
    <property type="evidence" value="ECO:0007669"/>
    <property type="project" value="UniProtKB-KW"/>
</dbReference>
<dbReference type="InterPro" id="IPR055170">
    <property type="entry name" value="GFO_IDH_MocA-like_dom"/>
</dbReference>
<dbReference type="AlphaFoldDB" id="A0A4R0H6I6"/>
<gene>
    <name evidence="4" type="ORF">E0H45_25305</name>
</gene>
<feature type="domain" description="GFO/IDH/MocA-like oxidoreductase" evidence="3">
    <location>
        <begin position="134"/>
        <end position="267"/>
    </location>
</feature>
<dbReference type="Gene3D" id="3.30.360.10">
    <property type="entry name" value="Dihydrodipicolinate Reductase, domain 2"/>
    <property type="match status" value="1"/>
</dbReference>
<dbReference type="RefSeq" id="WP_131341774.1">
    <property type="nucleotide sequence ID" value="NZ_SJJZ01000003.1"/>
</dbReference>
<keyword evidence="1" id="KW-0560">Oxidoreductase</keyword>
<dbReference type="InterPro" id="IPR036291">
    <property type="entry name" value="NAD(P)-bd_dom_sf"/>
</dbReference>
<comment type="caution">
    <text evidence="4">The sequence shown here is derived from an EMBL/GenBank/DDBJ whole genome shotgun (WGS) entry which is preliminary data.</text>
</comment>
<evidence type="ECO:0000313" key="4">
    <source>
        <dbReference type="EMBL" id="TCC05348.1"/>
    </source>
</evidence>
<proteinExistence type="predicted"/>
<keyword evidence="5" id="KW-1185">Reference proteome</keyword>
<dbReference type="Gene3D" id="3.40.50.720">
    <property type="entry name" value="NAD(P)-binding Rossmann-like Domain"/>
    <property type="match status" value="1"/>
</dbReference>
<dbReference type="SUPFAM" id="SSF51735">
    <property type="entry name" value="NAD(P)-binding Rossmann-fold domains"/>
    <property type="match status" value="1"/>
</dbReference>
<dbReference type="GO" id="GO:0000166">
    <property type="term" value="F:nucleotide binding"/>
    <property type="evidence" value="ECO:0007669"/>
    <property type="project" value="InterPro"/>
</dbReference>
<dbReference type="EMBL" id="SJJZ01000003">
    <property type="protein sequence ID" value="TCC05348.1"/>
    <property type="molecule type" value="Genomic_DNA"/>
</dbReference>
<organism evidence="4 5">
    <name type="scientific">Kribbella soli</name>
    <dbReference type="NCBI Taxonomy" id="1124743"/>
    <lineage>
        <taxon>Bacteria</taxon>
        <taxon>Bacillati</taxon>
        <taxon>Actinomycetota</taxon>
        <taxon>Actinomycetes</taxon>
        <taxon>Propionibacteriales</taxon>
        <taxon>Kribbellaceae</taxon>
        <taxon>Kribbella</taxon>
    </lineage>
</organism>
<dbReference type="OrthoDB" id="179913at2"/>
<evidence type="ECO:0000313" key="5">
    <source>
        <dbReference type="Proteomes" id="UP000292346"/>
    </source>
</evidence>
<dbReference type="SUPFAM" id="SSF55347">
    <property type="entry name" value="Glyceraldehyde-3-phosphate dehydrogenase-like, C-terminal domain"/>
    <property type="match status" value="1"/>
</dbReference>
<protein>
    <submittedName>
        <fullName evidence="4">Gfo/Idh/MocA family oxidoreductase</fullName>
    </submittedName>
</protein>
<reference evidence="4 5" key="1">
    <citation type="submission" date="2019-02" db="EMBL/GenBank/DDBJ databases">
        <title>Kribbella capetownensis sp. nov. and Kribbella speibonae sp. nov., isolated from soil.</title>
        <authorList>
            <person name="Curtis S.M."/>
            <person name="Norton I."/>
            <person name="Everest G.J."/>
            <person name="Meyers P.R."/>
        </authorList>
    </citation>
    <scope>NUCLEOTIDE SEQUENCE [LARGE SCALE GENOMIC DNA]</scope>
    <source>
        <strain evidence="4 5">KCTC 29219</strain>
    </source>
</reference>
<dbReference type="Pfam" id="PF01408">
    <property type="entry name" value="GFO_IDH_MocA"/>
    <property type="match status" value="1"/>
</dbReference>
<feature type="domain" description="Gfo/Idh/MocA-like oxidoreductase N-terminal" evidence="2">
    <location>
        <begin position="1"/>
        <end position="122"/>
    </location>
</feature>
<accession>A0A4R0H6I6</accession>
<dbReference type="PANTHER" id="PTHR43818">
    <property type="entry name" value="BCDNA.GH03377"/>
    <property type="match status" value="1"/>
</dbReference>
<evidence type="ECO:0000256" key="1">
    <source>
        <dbReference type="ARBA" id="ARBA00023002"/>
    </source>
</evidence>
<dbReference type="InterPro" id="IPR000683">
    <property type="entry name" value="Gfo/Idh/MocA-like_OxRdtase_N"/>
</dbReference>
<evidence type="ECO:0000259" key="2">
    <source>
        <dbReference type="Pfam" id="PF01408"/>
    </source>
</evidence>
<name>A0A4R0H6I6_9ACTN</name>
<dbReference type="InterPro" id="IPR050463">
    <property type="entry name" value="Gfo/Idh/MocA_oxidrdct_glycsds"/>
</dbReference>
<sequence length="357" mass="37773">MRVGIIGANPDRGWATRAHIPALRSLPDFELVAVGTSREESARRAAQVFGVPHAFASAAELARHPDVDLVVVTVKVSAHAQLVQEAIAAGKDVYCEWPLAVSVAEAVELEQAATSAGVRTFTGLQGRFSPGMEYARNLVLAGAVGQITSVRLSSSRSKGSTREVPGWTAYTYDDSAGAGLVEVLGGHALDLVEHVTEPIDRVAGLSTIQHPGHLIAETGEPINVTAPDTLDVIGELAGGAAFSAHLHDGEPGVPGTRLEITGTDATLTVESAPDDHPWAAQLQISEFTVRRNGELLSIPDSYRTTPGLPLEPAGVARLYQRIVSRPDEVPTFGSAARLHRLVDASRQQPPGIRFLRA</sequence>
<evidence type="ECO:0000259" key="3">
    <source>
        <dbReference type="Pfam" id="PF22725"/>
    </source>
</evidence>
<dbReference type="Pfam" id="PF22725">
    <property type="entry name" value="GFO_IDH_MocA_C3"/>
    <property type="match status" value="1"/>
</dbReference>